<evidence type="ECO:0000313" key="4">
    <source>
        <dbReference type="Proteomes" id="UP001303046"/>
    </source>
</evidence>
<protein>
    <submittedName>
        <fullName evidence="3">Uncharacterized protein</fullName>
    </submittedName>
</protein>
<keyword evidence="2" id="KW-1133">Transmembrane helix</keyword>
<keyword evidence="2" id="KW-0812">Transmembrane</keyword>
<feature type="region of interest" description="Disordered" evidence="1">
    <location>
        <begin position="68"/>
        <end position="140"/>
    </location>
</feature>
<feature type="compositionally biased region" description="Polar residues" evidence="1">
    <location>
        <begin position="234"/>
        <end position="244"/>
    </location>
</feature>
<dbReference type="Proteomes" id="UP001303046">
    <property type="component" value="Unassembled WGS sequence"/>
</dbReference>
<feature type="transmembrane region" description="Helical" evidence="2">
    <location>
        <begin position="288"/>
        <end position="312"/>
    </location>
</feature>
<sequence>MNYMILTDFPPYTCPTETQTSTNRGHLTVLAVFICPHHFYLIIISERCTEWTRMNALKMLSRKTLRRKNEKVHNLQQSPSSDDINVGSDEQKKSQEKKEGASAPAKEAPPPKGQVNPGNKKGRPLGGKTPKTGSESSSKSAQNMRKILLVSILIVLFFCVMFFIMTIIGFLHLLGVFHFLSEVFTSRNSFTPHNMEVDGNQEYSENEGPVLVEDNREGDELLSNKSETRKTESMKSSTAKVENASDQGTEYLLEETQATASEIEIVEEEYFTKYKNSPRSVKRCFLEFAFVLFGILFVFCLFATIIGILHLLDRLTFFKQFNSMTCFAK</sequence>
<feature type="region of interest" description="Disordered" evidence="1">
    <location>
        <begin position="214"/>
        <end position="244"/>
    </location>
</feature>
<feature type="compositionally biased region" description="Polar residues" evidence="1">
    <location>
        <begin position="74"/>
        <end position="83"/>
    </location>
</feature>
<evidence type="ECO:0000256" key="2">
    <source>
        <dbReference type="SAM" id="Phobius"/>
    </source>
</evidence>
<feature type="transmembrane region" description="Helical" evidence="2">
    <location>
        <begin position="147"/>
        <end position="180"/>
    </location>
</feature>
<feature type="transmembrane region" description="Helical" evidence="2">
    <location>
        <begin position="25"/>
        <end position="44"/>
    </location>
</feature>
<organism evidence="3 4">
    <name type="scientific">Necator americanus</name>
    <name type="common">Human hookworm</name>
    <dbReference type="NCBI Taxonomy" id="51031"/>
    <lineage>
        <taxon>Eukaryota</taxon>
        <taxon>Metazoa</taxon>
        <taxon>Ecdysozoa</taxon>
        <taxon>Nematoda</taxon>
        <taxon>Chromadorea</taxon>
        <taxon>Rhabditida</taxon>
        <taxon>Rhabditina</taxon>
        <taxon>Rhabditomorpha</taxon>
        <taxon>Strongyloidea</taxon>
        <taxon>Ancylostomatidae</taxon>
        <taxon>Bunostominae</taxon>
        <taxon>Necator</taxon>
    </lineage>
</organism>
<feature type="compositionally biased region" description="Basic and acidic residues" evidence="1">
    <location>
        <begin position="89"/>
        <end position="100"/>
    </location>
</feature>
<evidence type="ECO:0000256" key="1">
    <source>
        <dbReference type="SAM" id="MobiDB-lite"/>
    </source>
</evidence>
<proteinExistence type="predicted"/>
<comment type="caution">
    <text evidence="3">The sequence shown here is derived from an EMBL/GenBank/DDBJ whole genome shotgun (WGS) entry which is preliminary data.</text>
</comment>
<reference evidence="3 4" key="1">
    <citation type="submission" date="2023-08" db="EMBL/GenBank/DDBJ databases">
        <title>A Necator americanus chromosomal reference genome.</title>
        <authorList>
            <person name="Ilik V."/>
            <person name="Petrzelkova K.J."/>
            <person name="Pardy F."/>
            <person name="Fuh T."/>
            <person name="Niatou-Singa F.S."/>
            <person name="Gouil Q."/>
            <person name="Baker L."/>
            <person name="Ritchie M.E."/>
            <person name="Jex A.R."/>
            <person name="Gazzola D."/>
            <person name="Li H."/>
            <person name="Toshio Fujiwara R."/>
            <person name="Zhan B."/>
            <person name="Aroian R.V."/>
            <person name="Pafco B."/>
            <person name="Schwarz E.M."/>
        </authorList>
    </citation>
    <scope>NUCLEOTIDE SEQUENCE [LARGE SCALE GENOMIC DNA]</scope>
    <source>
        <strain evidence="3 4">Aroian</strain>
        <tissue evidence="3">Whole animal</tissue>
    </source>
</reference>
<dbReference type="EMBL" id="JAVFWL010000002">
    <property type="protein sequence ID" value="KAK6733488.1"/>
    <property type="molecule type" value="Genomic_DNA"/>
</dbReference>
<keyword evidence="2" id="KW-0472">Membrane</keyword>
<keyword evidence="4" id="KW-1185">Reference proteome</keyword>
<accession>A0ABR1C7R9</accession>
<feature type="compositionally biased region" description="Polar residues" evidence="1">
    <location>
        <begin position="131"/>
        <end position="140"/>
    </location>
</feature>
<evidence type="ECO:0000313" key="3">
    <source>
        <dbReference type="EMBL" id="KAK6733488.1"/>
    </source>
</evidence>
<gene>
    <name evidence="3" type="primary">Necator_chrII.g5107</name>
    <name evidence="3" type="ORF">RB195_017315</name>
</gene>
<name>A0ABR1C7R9_NECAM</name>